<comment type="caution">
    <text evidence="3">The sequence shown here is derived from an EMBL/GenBank/DDBJ whole genome shotgun (WGS) entry which is preliminary data.</text>
</comment>
<dbReference type="InterPro" id="IPR012677">
    <property type="entry name" value="Nucleotide-bd_a/b_plait_sf"/>
</dbReference>
<evidence type="ECO:0000313" key="3">
    <source>
        <dbReference type="EMBL" id="KAH6588027.1"/>
    </source>
</evidence>
<dbReference type="Proteomes" id="UP001648503">
    <property type="component" value="Unassembled WGS sequence"/>
</dbReference>
<accession>A0ABQ8F051</accession>
<evidence type="ECO:0000256" key="1">
    <source>
        <dbReference type="PROSITE-ProRule" id="PRU00176"/>
    </source>
</evidence>
<evidence type="ECO:0000313" key="4">
    <source>
        <dbReference type="Proteomes" id="UP001648503"/>
    </source>
</evidence>
<dbReference type="SMART" id="SM00360">
    <property type="entry name" value="RRM"/>
    <property type="match status" value="1"/>
</dbReference>
<reference evidence="3 4" key="1">
    <citation type="submission" date="2021-02" db="EMBL/GenBank/DDBJ databases">
        <title>Variation within the Batrachochytrium salamandrivorans European outbreak.</title>
        <authorList>
            <person name="Kelly M."/>
            <person name="Pasmans F."/>
            <person name="Shea T.P."/>
            <person name="Munoz J.F."/>
            <person name="Carranza S."/>
            <person name="Cuomo C.A."/>
            <person name="Martel A."/>
        </authorList>
    </citation>
    <scope>NUCLEOTIDE SEQUENCE [LARGE SCALE GENOMIC DNA]</scope>
    <source>
        <strain evidence="3 4">AMFP18/2</strain>
    </source>
</reference>
<dbReference type="Gene3D" id="3.30.70.330">
    <property type="match status" value="1"/>
</dbReference>
<gene>
    <name evidence="3" type="ORF">BASA50_010890</name>
</gene>
<name>A0ABQ8F051_9FUNG</name>
<evidence type="ECO:0000259" key="2">
    <source>
        <dbReference type="PROSITE" id="PS50102"/>
    </source>
</evidence>
<dbReference type="CDD" id="cd00590">
    <property type="entry name" value="RRM_SF"/>
    <property type="match status" value="1"/>
</dbReference>
<feature type="domain" description="RRM" evidence="2">
    <location>
        <begin position="78"/>
        <end position="156"/>
    </location>
</feature>
<protein>
    <recommendedName>
        <fullName evidence="2">RRM domain-containing protein</fullName>
    </recommendedName>
</protein>
<dbReference type="Pfam" id="PF00076">
    <property type="entry name" value="RRM_1"/>
    <property type="match status" value="1"/>
</dbReference>
<proteinExistence type="predicted"/>
<sequence length="169" mass="18822">MHWLGSTVATRILSPNWMGYPKVAAQSIHIRGVLTTTACTFGQHRMTPMPILLGVPNVRHYGQPKLFPTTRHTQKDTTTIFVGNIERGMTPDELCEKLEAFGIVRSVRIMQGASEKSRKYAFVGMNLAGAAAAYAASKGDLTYFDGTQLRIEKRKYESSEDRGESEPNR</sequence>
<dbReference type="InterPro" id="IPR000504">
    <property type="entry name" value="RRM_dom"/>
</dbReference>
<keyword evidence="1" id="KW-0694">RNA-binding</keyword>
<dbReference type="EMBL" id="JAFCIX010000545">
    <property type="protein sequence ID" value="KAH6588027.1"/>
    <property type="molecule type" value="Genomic_DNA"/>
</dbReference>
<organism evidence="3 4">
    <name type="scientific">Batrachochytrium salamandrivorans</name>
    <dbReference type="NCBI Taxonomy" id="1357716"/>
    <lineage>
        <taxon>Eukaryota</taxon>
        <taxon>Fungi</taxon>
        <taxon>Fungi incertae sedis</taxon>
        <taxon>Chytridiomycota</taxon>
        <taxon>Chytridiomycota incertae sedis</taxon>
        <taxon>Chytridiomycetes</taxon>
        <taxon>Rhizophydiales</taxon>
        <taxon>Rhizophydiales incertae sedis</taxon>
        <taxon>Batrachochytrium</taxon>
    </lineage>
</organism>
<keyword evidence="4" id="KW-1185">Reference proteome</keyword>
<dbReference type="PROSITE" id="PS50102">
    <property type="entry name" value="RRM"/>
    <property type="match status" value="1"/>
</dbReference>
<dbReference type="InterPro" id="IPR035979">
    <property type="entry name" value="RBD_domain_sf"/>
</dbReference>
<dbReference type="SUPFAM" id="SSF54928">
    <property type="entry name" value="RNA-binding domain, RBD"/>
    <property type="match status" value="1"/>
</dbReference>